<name>A0A3L8PHA6_9ACTN</name>
<dbReference type="Proteomes" id="UP000282515">
    <property type="component" value="Unassembled WGS sequence"/>
</dbReference>
<proteinExistence type="predicted"/>
<keyword evidence="3" id="KW-1185">Reference proteome</keyword>
<evidence type="ECO:0000313" key="3">
    <source>
        <dbReference type="Proteomes" id="UP000282515"/>
    </source>
</evidence>
<dbReference type="OrthoDB" id="9836980at2"/>
<protein>
    <submittedName>
        <fullName evidence="2">Uncharacterized protein</fullName>
    </submittedName>
</protein>
<keyword evidence="1" id="KW-0812">Transmembrane</keyword>
<organism evidence="2 3">
    <name type="scientific">Aeromicrobium phragmitis</name>
    <dbReference type="NCBI Taxonomy" id="2478914"/>
    <lineage>
        <taxon>Bacteria</taxon>
        <taxon>Bacillati</taxon>
        <taxon>Actinomycetota</taxon>
        <taxon>Actinomycetes</taxon>
        <taxon>Propionibacteriales</taxon>
        <taxon>Nocardioidaceae</taxon>
        <taxon>Aeromicrobium</taxon>
    </lineage>
</organism>
<keyword evidence="1" id="KW-0472">Membrane</keyword>
<keyword evidence="1" id="KW-1133">Transmembrane helix</keyword>
<dbReference type="AlphaFoldDB" id="A0A3L8PHA6"/>
<comment type="caution">
    <text evidence="2">The sequence shown here is derived from an EMBL/GenBank/DDBJ whole genome shotgun (WGS) entry which is preliminary data.</text>
</comment>
<reference evidence="2 3" key="1">
    <citation type="submission" date="2018-10" db="EMBL/GenBank/DDBJ databases">
        <title>Aeromicrobium sp. 9W16Y-2 whole genome shotgun sequence.</title>
        <authorList>
            <person name="Li F."/>
        </authorList>
    </citation>
    <scope>NUCLEOTIDE SEQUENCE [LARGE SCALE GENOMIC DNA]</scope>
    <source>
        <strain evidence="2 3">9W16Y-2</strain>
    </source>
</reference>
<feature type="transmembrane region" description="Helical" evidence="1">
    <location>
        <begin position="12"/>
        <end position="34"/>
    </location>
</feature>
<feature type="transmembrane region" description="Helical" evidence="1">
    <location>
        <begin position="140"/>
        <end position="158"/>
    </location>
</feature>
<sequence length="167" mass="17803">MSAGTSSSFHRTVSLFAIACLSALVVGPFAAWMAHERGSMPGSFAAERYRAGEEFRVSEPGRSVAVWALPADTDRSAVRCTSNDEPRELAETRTTQIDGESAVLLLDDEFLSLEKLVCTGGGLSTIAVSSRLAESTSRTMTIGALVAAPVLVVVGLALRRRGFRWPV</sequence>
<evidence type="ECO:0000313" key="2">
    <source>
        <dbReference type="EMBL" id="RLV54656.1"/>
    </source>
</evidence>
<gene>
    <name evidence="2" type="ORF">D9V41_15155</name>
</gene>
<evidence type="ECO:0000256" key="1">
    <source>
        <dbReference type="SAM" id="Phobius"/>
    </source>
</evidence>
<accession>A0A3L8PHA6</accession>
<dbReference type="EMBL" id="RDBF01000015">
    <property type="protein sequence ID" value="RLV54656.1"/>
    <property type="molecule type" value="Genomic_DNA"/>
</dbReference>
<dbReference type="RefSeq" id="WP_121795427.1">
    <property type="nucleotide sequence ID" value="NZ_RDBF01000015.1"/>
</dbReference>